<dbReference type="PANTHER" id="PTHR30506">
    <property type="entry name" value="INNER MEMBRANE PROTEIN"/>
    <property type="match status" value="1"/>
</dbReference>
<feature type="transmembrane region" description="Helical" evidence="7">
    <location>
        <begin position="180"/>
        <end position="199"/>
    </location>
</feature>
<dbReference type="Proteomes" id="UP000251647">
    <property type="component" value="Unassembled WGS sequence"/>
</dbReference>
<feature type="transmembrane region" description="Helical" evidence="7">
    <location>
        <begin position="96"/>
        <end position="115"/>
    </location>
</feature>
<feature type="transmembrane region" description="Helical" evidence="7">
    <location>
        <begin position="35"/>
        <end position="56"/>
    </location>
</feature>
<dbReference type="PANTHER" id="PTHR30506:SF3">
    <property type="entry name" value="UPF0126 INNER MEMBRANE PROTEIN YADS-RELATED"/>
    <property type="match status" value="1"/>
</dbReference>
<evidence type="ECO:0000256" key="5">
    <source>
        <dbReference type="ARBA" id="ARBA00022989"/>
    </source>
</evidence>
<feature type="domain" description="Glycine transporter" evidence="8">
    <location>
        <begin position="11"/>
        <end position="85"/>
    </location>
</feature>
<comment type="similarity">
    <text evidence="2">Belongs to the UPF0126 family.</text>
</comment>
<evidence type="ECO:0000259" key="8">
    <source>
        <dbReference type="Pfam" id="PF03458"/>
    </source>
</evidence>
<feature type="transmembrane region" description="Helical" evidence="7">
    <location>
        <begin position="68"/>
        <end position="89"/>
    </location>
</feature>
<protein>
    <submittedName>
        <fullName evidence="9">Predicted membrane protein</fullName>
    </submittedName>
</protein>
<gene>
    <name evidence="9" type="primary">yicG_1</name>
    <name evidence="9" type="ORF">NCTC11647_02043</name>
</gene>
<feature type="transmembrane region" description="Helical" evidence="7">
    <location>
        <begin position="154"/>
        <end position="174"/>
    </location>
</feature>
<evidence type="ECO:0000256" key="2">
    <source>
        <dbReference type="ARBA" id="ARBA00008193"/>
    </source>
</evidence>
<dbReference type="AlphaFoldDB" id="A0A2X1WDJ7"/>
<accession>A0A2X1WDJ7</accession>
<evidence type="ECO:0000256" key="3">
    <source>
        <dbReference type="ARBA" id="ARBA00022475"/>
    </source>
</evidence>
<dbReference type="Pfam" id="PF03458">
    <property type="entry name" value="Gly_transporter"/>
    <property type="match status" value="2"/>
</dbReference>
<organism evidence="9 10">
    <name type="scientific">Photobacterium damselae</name>
    <dbReference type="NCBI Taxonomy" id="38293"/>
    <lineage>
        <taxon>Bacteria</taxon>
        <taxon>Pseudomonadati</taxon>
        <taxon>Pseudomonadota</taxon>
        <taxon>Gammaproteobacteria</taxon>
        <taxon>Vibrionales</taxon>
        <taxon>Vibrionaceae</taxon>
        <taxon>Photobacterium</taxon>
    </lineage>
</organism>
<proteinExistence type="inferred from homology"/>
<dbReference type="InterPro" id="IPR005115">
    <property type="entry name" value="Gly_transporter"/>
</dbReference>
<evidence type="ECO:0000313" key="10">
    <source>
        <dbReference type="Proteomes" id="UP000251647"/>
    </source>
</evidence>
<keyword evidence="6 7" id="KW-0472">Membrane</keyword>
<keyword evidence="4 7" id="KW-0812">Transmembrane</keyword>
<keyword evidence="3" id="KW-1003">Cell membrane</keyword>
<dbReference type="GO" id="GO:0005886">
    <property type="term" value="C:plasma membrane"/>
    <property type="evidence" value="ECO:0007669"/>
    <property type="project" value="UniProtKB-SubCell"/>
</dbReference>
<evidence type="ECO:0000313" key="9">
    <source>
        <dbReference type="EMBL" id="SPY28939.1"/>
    </source>
</evidence>
<comment type="subcellular location">
    <subcellularLocation>
        <location evidence="1">Cell membrane</location>
        <topology evidence="1">Multi-pass membrane protein</topology>
    </subcellularLocation>
</comment>
<sequence>MVLIQLMLLSILYIIGITAEAMTGAIAAGKRNMDWFGVMLVASATAIGGGSVRDILLGHYPLGWVAHPQYLVITCLAGLLTTVMAKWVVRFHKLFIILDAIGLIVFSIIGCRVAMNMGLPAIICVVAAVVTGVFGGMLRDLICRRQPMVLHKELYASVSLIAGVIYWAMLHFGIDQDLTIIVTLVVGFTMRMAAVQYSWSLPVFSFEDESERVASSE</sequence>
<feature type="domain" description="Glycine transporter" evidence="8">
    <location>
        <begin position="97"/>
        <end position="169"/>
    </location>
</feature>
<name>A0A2X1WDJ7_PHODM</name>
<feature type="transmembrane region" description="Helical" evidence="7">
    <location>
        <begin position="121"/>
        <end position="142"/>
    </location>
</feature>
<dbReference type="EMBL" id="UATL01000001">
    <property type="protein sequence ID" value="SPY28939.1"/>
    <property type="molecule type" value="Genomic_DNA"/>
</dbReference>
<keyword evidence="5 7" id="KW-1133">Transmembrane helix</keyword>
<reference evidence="9 10" key="1">
    <citation type="submission" date="2018-06" db="EMBL/GenBank/DDBJ databases">
        <authorList>
            <consortium name="Pathogen Informatics"/>
            <person name="Doyle S."/>
        </authorList>
    </citation>
    <scope>NUCLEOTIDE SEQUENCE [LARGE SCALE GENOMIC DNA]</scope>
    <source>
        <strain evidence="9 10">NCTC11647</strain>
    </source>
</reference>
<evidence type="ECO:0000256" key="4">
    <source>
        <dbReference type="ARBA" id="ARBA00022692"/>
    </source>
</evidence>
<evidence type="ECO:0000256" key="7">
    <source>
        <dbReference type="SAM" id="Phobius"/>
    </source>
</evidence>
<evidence type="ECO:0000256" key="6">
    <source>
        <dbReference type="ARBA" id="ARBA00023136"/>
    </source>
</evidence>
<evidence type="ECO:0000256" key="1">
    <source>
        <dbReference type="ARBA" id="ARBA00004651"/>
    </source>
</evidence>
<feature type="transmembrane region" description="Helical" evidence="7">
    <location>
        <begin position="6"/>
        <end position="28"/>
    </location>
</feature>